<dbReference type="SUPFAM" id="SSF52540">
    <property type="entry name" value="P-loop containing nucleoside triphosphate hydrolases"/>
    <property type="match status" value="1"/>
</dbReference>
<dbReference type="InterPro" id="IPR027417">
    <property type="entry name" value="P-loop_NTPase"/>
</dbReference>
<keyword evidence="1" id="KW-0808">Transferase</keyword>
<protein>
    <submittedName>
        <fullName evidence="1">Uridine kinase</fullName>
    </submittedName>
</protein>
<evidence type="ECO:0000313" key="1">
    <source>
        <dbReference type="EMBL" id="SDT03829.1"/>
    </source>
</evidence>
<keyword evidence="1" id="KW-0418">Kinase</keyword>
<organism evidence="1 2">
    <name type="scientific">Microlunatus soli</name>
    <dbReference type="NCBI Taxonomy" id="630515"/>
    <lineage>
        <taxon>Bacteria</taxon>
        <taxon>Bacillati</taxon>
        <taxon>Actinomycetota</taxon>
        <taxon>Actinomycetes</taxon>
        <taxon>Propionibacteriales</taxon>
        <taxon>Propionibacteriaceae</taxon>
        <taxon>Microlunatus</taxon>
    </lineage>
</organism>
<dbReference type="GO" id="GO:0016301">
    <property type="term" value="F:kinase activity"/>
    <property type="evidence" value="ECO:0007669"/>
    <property type="project" value="UniProtKB-KW"/>
</dbReference>
<sequence length="219" mass="24033">MASDRFAVTGRREQLLSRRVVLLAGPSGSGKSRVARLAGCPSLNLDDFYYDADHPDLPLLTKSDRGFEGGAPLAVQIDWDDPGSWNAAEAVAAVDQLLQSGTAEVPRYDISRSARVGSHRVDLGDATCFVAEGVFGMEMAEHCRSAGVTVERLFLDRPRILVMILRFVRDLREHRKPLPMLVRRGLALYRADAGLRRRALAADFRMVGLRQALSVISGS</sequence>
<dbReference type="STRING" id="630515.SAMN04489812_3916"/>
<dbReference type="EMBL" id="LT629772">
    <property type="protein sequence ID" value="SDT03829.1"/>
    <property type="molecule type" value="Genomic_DNA"/>
</dbReference>
<name>A0A1H1X5I1_9ACTN</name>
<evidence type="ECO:0000313" key="2">
    <source>
        <dbReference type="Proteomes" id="UP000199103"/>
    </source>
</evidence>
<dbReference type="AlphaFoldDB" id="A0A1H1X5I1"/>
<proteinExistence type="predicted"/>
<dbReference type="RefSeq" id="WP_231919941.1">
    <property type="nucleotide sequence ID" value="NZ_LT629772.1"/>
</dbReference>
<dbReference type="Proteomes" id="UP000199103">
    <property type="component" value="Chromosome I"/>
</dbReference>
<reference evidence="1 2" key="1">
    <citation type="submission" date="2016-10" db="EMBL/GenBank/DDBJ databases">
        <authorList>
            <person name="de Groot N.N."/>
        </authorList>
    </citation>
    <scope>NUCLEOTIDE SEQUENCE [LARGE SCALE GENOMIC DNA]</scope>
    <source>
        <strain evidence="1 2">DSM 21800</strain>
    </source>
</reference>
<keyword evidence="2" id="KW-1185">Reference proteome</keyword>
<dbReference type="Gene3D" id="3.40.50.300">
    <property type="entry name" value="P-loop containing nucleotide triphosphate hydrolases"/>
    <property type="match status" value="1"/>
</dbReference>
<gene>
    <name evidence="1" type="ORF">SAMN04489812_3916</name>
</gene>
<accession>A0A1H1X5I1</accession>